<dbReference type="Gene3D" id="2.60.40.4070">
    <property type="match status" value="1"/>
</dbReference>
<keyword evidence="8" id="KW-0966">Cell projection</keyword>
<dbReference type="InterPro" id="IPR025965">
    <property type="entry name" value="FlgD/Vpr_Ig-like"/>
</dbReference>
<comment type="function">
    <text evidence="4 5">Required for flagellar hook formation. May act as a scaffolding protein.</text>
</comment>
<evidence type="ECO:0000259" key="6">
    <source>
        <dbReference type="Pfam" id="PF13860"/>
    </source>
</evidence>
<evidence type="ECO:0000256" key="4">
    <source>
        <dbReference type="ARBA" id="ARBA00024746"/>
    </source>
</evidence>
<keyword evidence="8" id="KW-0969">Cilium</keyword>
<accession>A0A1K2HWR9</accession>
<reference evidence="8 9" key="1">
    <citation type="submission" date="2016-11" db="EMBL/GenBank/DDBJ databases">
        <authorList>
            <person name="Jaros S."/>
            <person name="Januszkiewicz K."/>
            <person name="Wedrychowicz H."/>
        </authorList>
    </citation>
    <scope>NUCLEOTIDE SEQUENCE [LARGE SCALE GENOMIC DNA]</scope>
    <source>
        <strain evidence="8 9">ATCC 23634</strain>
    </source>
</reference>
<keyword evidence="3 5" id="KW-1005">Bacterial flagellum biogenesis</keyword>
<name>A0A1K2HWR9_9HYPH</name>
<evidence type="ECO:0000313" key="9">
    <source>
        <dbReference type="Proteomes" id="UP000183447"/>
    </source>
</evidence>
<feature type="domain" description="FlgD/Vpr Ig-like" evidence="6">
    <location>
        <begin position="106"/>
        <end position="173"/>
    </location>
</feature>
<dbReference type="EMBL" id="FPKU01000001">
    <property type="protein sequence ID" value="SFZ83494.1"/>
    <property type="molecule type" value="Genomic_DNA"/>
</dbReference>
<dbReference type="InterPro" id="IPR025963">
    <property type="entry name" value="FLgD_Tudor"/>
</dbReference>
<evidence type="ECO:0000256" key="3">
    <source>
        <dbReference type="ARBA" id="ARBA00022795"/>
    </source>
</evidence>
<keyword evidence="8" id="KW-0282">Flagellum</keyword>
<protein>
    <recommendedName>
        <fullName evidence="2 5">Basal-body rod modification protein FlgD</fullName>
    </recommendedName>
</protein>
<dbReference type="Proteomes" id="UP000183447">
    <property type="component" value="Unassembled WGS sequence"/>
</dbReference>
<dbReference type="InterPro" id="IPR005648">
    <property type="entry name" value="FlgD"/>
</dbReference>
<organism evidence="8 9">
    <name type="scientific">Devosia enhydra</name>
    <dbReference type="NCBI Taxonomy" id="665118"/>
    <lineage>
        <taxon>Bacteria</taxon>
        <taxon>Pseudomonadati</taxon>
        <taxon>Pseudomonadota</taxon>
        <taxon>Alphaproteobacteria</taxon>
        <taxon>Hyphomicrobiales</taxon>
        <taxon>Devosiaceae</taxon>
        <taxon>Devosia</taxon>
    </lineage>
</organism>
<dbReference type="OrthoDB" id="9785233at2"/>
<comment type="similarity">
    <text evidence="1 5">Belongs to the FlgD family.</text>
</comment>
<feature type="domain" description="FlgD Tudor-like" evidence="7">
    <location>
        <begin position="86"/>
        <end position="212"/>
    </location>
</feature>
<evidence type="ECO:0000256" key="1">
    <source>
        <dbReference type="ARBA" id="ARBA00010577"/>
    </source>
</evidence>
<evidence type="ECO:0000256" key="2">
    <source>
        <dbReference type="ARBA" id="ARBA00016013"/>
    </source>
</evidence>
<gene>
    <name evidence="8" type="ORF">SAMN02983003_1679</name>
</gene>
<dbReference type="Pfam" id="PF13861">
    <property type="entry name" value="FLgD_tudor"/>
    <property type="match status" value="1"/>
</dbReference>
<dbReference type="AlphaFoldDB" id="A0A1K2HWR9"/>
<keyword evidence="9" id="KW-1185">Reference proteome</keyword>
<dbReference type="Gene3D" id="2.30.30.910">
    <property type="match status" value="1"/>
</dbReference>
<dbReference type="GO" id="GO:0044781">
    <property type="term" value="P:bacterial-type flagellum organization"/>
    <property type="evidence" value="ECO:0007669"/>
    <property type="project" value="UniProtKB-UniRule"/>
</dbReference>
<evidence type="ECO:0000259" key="7">
    <source>
        <dbReference type="Pfam" id="PF13861"/>
    </source>
</evidence>
<dbReference type="Pfam" id="PF13860">
    <property type="entry name" value="FlgD_ig"/>
    <property type="match status" value="1"/>
</dbReference>
<sequence>MSVTGINGTTAAASGLGGSRASIAENFETFLTLLTTQLKNQNPLDPLDTNQFTSQLVQFTSVEQQLKTNEFLEAMVMSTTTGNNGQAVSYIGRTVTASGVRSELAGGSANWSFYAEKAADVTVTIRDAQGNAVHTHRGNVAQGESVYRWDGMGSDGKARPDGTYSISIDARDADGKLVSVSTQMQGVVTGVDFSGTEPVLLIGNARVNLSSVSSVKATQTASGG</sequence>
<dbReference type="Pfam" id="PF03963">
    <property type="entry name" value="FlgD"/>
    <property type="match status" value="1"/>
</dbReference>
<evidence type="ECO:0000313" key="8">
    <source>
        <dbReference type="EMBL" id="SFZ83494.1"/>
    </source>
</evidence>
<dbReference type="RefSeq" id="WP_072340814.1">
    <property type="nucleotide sequence ID" value="NZ_FPKU01000001.1"/>
</dbReference>
<dbReference type="STRING" id="665118.SAMN02983003_1679"/>
<proteinExistence type="inferred from homology"/>
<evidence type="ECO:0000256" key="5">
    <source>
        <dbReference type="RuleBase" id="RU362076"/>
    </source>
</evidence>